<dbReference type="Pfam" id="PF00072">
    <property type="entry name" value="Response_reg"/>
    <property type="match status" value="1"/>
</dbReference>
<dbReference type="Pfam" id="PF04397">
    <property type="entry name" value="LytTR"/>
    <property type="match status" value="1"/>
</dbReference>
<dbReference type="InterPro" id="IPR007492">
    <property type="entry name" value="LytTR_DNA-bd_dom"/>
</dbReference>
<dbReference type="Gene3D" id="3.40.50.2300">
    <property type="match status" value="1"/>
</dbReference>
<dbReference type="InterPro" id="IPR011006">
    <property type="entry name" value="CheY-like_superfamily"/>
</dbReference>
<dbReference type="PANTHER" id="PTHR44591">
    <property type="entry name" value="STRESS RESPONSE REGULATOR PROTEIN 1"/>
    <property type="match status" value="1"/>
</dbReference>
<evidence type="ECO:0000259" key="5">
    <source>
        <dbReference type="PROSITE" id="PS50930"/>
    </source>
</evidence>
<dbReference type="SMART" id="SM00448">
    <property type="entry name" value="REC"/>
    <property type="match status" value="1"/>
</dbReference>
<keyword evidence="1 2" id="KW-0597">Phosphoprotein</keyword>
<dbReference type="GO" id="GO:0003677">
    <property type="term" value="F:DNA binding"/>
    <property type="evidence" value="ECO:0007669"/>
    <property type="project" value="InterPro"/>
</dbReference>
<evidence type="ECO:0000313" key="7">
    <source>
        <dbReference type="Proteomes" id="UP000488299"/>
    </source>
</evidence>
<dbReference type="InterPro" id="IPR001789">
    <property type="entry name" value="Sig_transdc_resp-reg_receiver"/>
</dbReference>
<feature type="compositionally biased region" description="Basic and acidic residues" evidence="3">
    <location>
        <begin position="143"/>
        <end position="157"/>
    </location>
</feature>
<dbReference type="InterPro" id="IPR050595">
    <property type="entry name" value="Bact_response_regulator"/>
</dbReference>
<dbReference type="AlphaFoldDB" id="A0A7J5U208"/>
<dbReference type="RefSeq" id="WP_152123320.1">
    <property type="nucleotide sequence ID" value="NZ_WELI01000002.1"/>
</dbReference>
<feature type="modified residue" description="4-aspartylphosphate" evidence="2">
    <location>
        <position position="56"/>
    </location>
</feature>
<dbReference type="PANTHER" id="PTHR44591:SF3">
    <property type="entry name" value="RESPONSE REGULATORY DOMAIN-CONTAINING PROTEIN"/>
    <property type="match status" value="1"/>
</dbReference>
<dbReference type="Proteomes" id="UP000488299">
    <property type="component" value="Unassembled WGS sequence"/>
</dbReference>
<dbReference type="PROSITE" id="PS50930">
    <property type="entry name" value="HTH_LYTTR"/>
    <property type="match status" value="1"/>
</dbReference>
<evidence type="ECO:0000256" key="2">
    <source>
        <dbReference type="PROSITE-ProRule" id="PRU00169"/>
    </source>
</evidence>
<feature type="domain" description="HTH LytTR-type" evidence="5">
    <location>
        <begin position="169"/>
        <end position="265"/>
    </location>
</feature>
<dbReference type="PROSITE" id="PS50110">
    <property type="entry name" value="RESPONSE_REGULATORY"/>
    <property type="match status" value="1"/>
</dbReference>
<dbReference type="EMBL" id="WELI01000002">
    <property type="protein sequence ID" value="KAB7731726.1"/>
    <property type="molecule type" value="Genomic_DNA"/>
</dbReference>
<feature type="region of interest" description="Disordered" evidence="3">
    <location>
        <begin position="135"/>
        <end position="157"/>
    </location>
</feature>
<gene>
    <name evidence="6" type="ORF">F5984_05735</name>
</gene>
<evidence type="ECO:0000259" key="4">
    <source>
        <dbReference type="PROSITE" id="PS50110"/>
    </source>
</evidence>
<proteinExistence type="predicted"/>
<comment type="caution">
    <text evidence="6">The sequence shown here is derived from an EMBL/GenBank/DDBJ whole genome shotgun (WGS) entry which is preliminary data.</text>
</comment>
<feature type="domain" description="Response regulatory" evidence="4">
    <location>
        <begin position="6"/>
        <end position="121"/>
    </location>
</feature>
<evidence type="ECO:0000313" key="6">
    <source>
        <dbReference type="EMBL" id="KAB7731726.1"/>
    </source>
</evidence>
<dbReference type="Gene3D" id="2.40.50.1020">
    <property type="entry name" value="LytTr DNA-binding domain"/>
    <property type="match status" value="1"/>
</dbReference>
<protein>
    <submittedName>
        <fullName evidence="6">Response regulator</fullName>
    </submittedName>
</protein>
<dbReference type="GO" id="GO:0000160">
    <property type="term" value="P:phosphorelay signal transduction system"/>
    <property type="evidence" value="ECO:0007669"/>
    <property type="project" value="InterPro"/>
</dbReference>
<accession>A0A7J5U208</accession>
<evidence type="ECO:0000256" key="1">
    <source>
        <dbReference type="ARBA" id="ARBA00022553"/>
    </source>
</evidence>
<dbReference type="CDD" id="cd17534">
    <property type="entry name" value="REC_DC-like"/>
    <property type="match status" value="1"/>
</dbReference>
<evidence type="ECO:0000256" key="3">
    <source>
        <dbReference type="SAM" id="MobiDB-lite"/>
    </source>
</evidence>
<dbReference type="SUPFAM" id="SSF52172">
    <property type="entry name" value="CheY-like"/>
    <property type="match status" value="1"/>
</dbReference>
<keyword evidence="7" id="KW-1185">Reference proteome</keyword>
<reference evidence="6 7" key="1">
    <citation type="submission" date="2019-10" db="EMBL/GenBank/DDBJ databases">
        <title>Rudanella paleaurantiibacter sp. nov., isolated from sludge.</title>
        <authorList>
            <person name="Xu S.Q."/>
        </authorList>
    </citation>
    <scope>NUCLEOTIDE SEQUENCE [LARGE SCALE GENOMIC DNA]</scope>
    <source>
        <strain evidence="6 7">HX-22-17</strain>
    </source>
</reference>
<dbReference type="SMART" id="SM00850">
    <property type="entry name" value="LytTR"/>
    <property type="match status" value="1"/>
</dbReference>
<name>A0A7J5U208_9BACT</name>
<organism evidence="6 7">
    <name type="scientific">Rudanella paleaurantiibacter</name>
    <dbReference type="NCBI Taxonomy" id="2614655"/>
    <lineage>
        <taxon>Bacteria</taxon>
        <taxon>Pseudomonadati</taxon>
        <taxon>Bacteroidota</taxon>
        <taxon>Cytophagia</taxon>
        <taxon>Cytophagales</taxon>
        <taxon>Cytophagaceae</taxon>
        <taxon>Rudanella</taxon>
    </lineage>
</organism>
<sequence length="266" mass="29826">MDHSINILIVEDEAILAMALCDSLEAEGYCVVGMASNGAKAVDLFRRNRVDLLLCDINIRGELDGIETAHQLLRIRPVPIIYLTAFSDPDTVERAKQTAPAAYMTKPHNLLNLRIAIDVAIHNFARQTQLLPGSASPEAALTAEKKPDAPERDPPGRDTILKIDDYVFVKQGFQFVKISLADILVLEAEDTYTVFVTTVKKYALRQSLSAVLERLNHPRFVRVHRSYAINVNRVDTFDDHGITLGSQSVPLGKNYKDEFMRRLQVR</sequence>